<dbReference type="RefSeq" id="XP_014477575.1">
    <property type="nucleotide sequence ID" value="XM_014622089.1"/>
</dbReference>
<dbReference type="Gene3D" id="1.10.225.10">
    <property type="entry name" value="Saposin-like"/>
    <property type="match status" value="1"/>
</dbReference>
<keyword evidence="6 10" id="KW-0732">Signal</keyword>
<keyword evidence="4" id="KW-0217">Developmental protein</keyword>
<evidence type="ECO:0000256" key="7">
    <source>
        <dbReference type="ARBA" id="ARBA00023157"/>
    </source>
</evidence>
<dbReference type="InterPro" id="IPR019345">
    <property type="entry name" value="ARMET_C"/>
</dbReference>
<feature type="domain" description="ARMET C-terminal" evidence="11">
    <location>
        <begin position="125"/>
        <end position="167"/>
    </location>
</feature>
<dbReference type="GO" id="GO:0031175">
    <property type="term" value="P:neuron projection development"/>
    <property type="evidence" value="ECO:0007669"/>
    <property type="project" value="TreeGrafter"/>
</dbReference>
<dbReference type="Proteomes" id="UP000515204">
    <property type="component" value="Unplaced"/>
</dbReference>
<accession>A0A6P3XGL5</accession>
<organism evidence="13 14">
    <name type="scientific">Dinoponera quadriceps</name>
    <name type="common">South American ant</name>
    <dbReference type="NCBI Taxonomy" id="609295"/>
    <lineage>
        <taxon>Eukaryota</taxon>
        <taxon>Metazoa</taxon>
        <taxon>Ecdysozoa</taxon>
        <taxon>Arthropoda</taxon>
        <taxon>Hexapoda</taxon>
        <taxon>Insecta</taxon>
        <taxon>Pterygota</taxon>
        <taxon>Neoptera</taxon>
        <taxon>Endopterygota</taxon>
        <taxon>Hymenoptera</taxon>
        <taxon>Apocrita</taxon>
        <taxon>Aculeata</taxon>
        <taxon>Formicoidea</taxon>
        <taxon>Formicidae</taxon>
        <taxon>Ponerinae</taxon>
        <taxon>Ponerini</taxon>
        <taxon>Dinoponera</taxon>
    </lineage>
</organism>
<name>A0A6P3XGL5_DINQU</name>
<dbReference type="PANTHER" id="PTHR12990">
    <property type="entry name" value="ARMET-LIKE PROTEIN"/>
    <property type="match status" value="1"/>
</dbReference>
<dbReference type="GO" id="GO:0005783">
    <property type="term" value="C:endoplasmic reticulum"/>
    <property type="evidence" value="ECO:0007669"/>
    <property type="project" value="TreeGrafter"/>
</dbReference>
<evidence type="ECO:0000313" key="14">
    <source>
        <dbReference type="RefSeq" id="XP_014477575.1"/>
    </source>
</evidence>
<keyword evidence="13" id="KW-1185">Reference proteome</keyword>
<dbReference type="Pfam" id="PF20145">
    <property type="entry name" value="ARMET_N"/>
    <property type="match status" value="1"/>
</dbReference>
<evidence type="ECO:0000256" key="4">
    <source>
        <dbReference type="ARBA" id="ARBA00022473"/>
    </source>
</evidence>
<proteinExistence type="inferred from homology"/>
<dbReference type="InterPro" id="IPR045333">
    <property type="entry name" value="ARMET-like"/>
</dbReference>
<evidence type="ECO:0000256" key="2">
    <source>
        <dbReference type="ARBA" id="ARBA00005617"/>
    </source>
</evidence>
<evidence type="ECO:0000259" key="12">
    <source>
        <dbReference type="Pfam" id="PF20145"/>
    </source>
</evidence>
<dbReference type="InterPro" id="IPR045332">
    <property type="entry name" value="ARMET_N"/>
</dbReference>
<evidence type="ECO:0000256" key="8">
    <source>
        <dbReference type="ARBA" id="ARBA00024999"/>
    </source>
</evidence>
<dbReference type="FunFam" id="1.10.720.30:FF:000003">
    <property type="entry name" value="Mesencephalic astrocyte-derived neurotrophic factor"/>
    <property type="match status" value="1"/>
</dbReference>
<dbReference type="GeneID" id="106745997"/>
<evidence type="ECO:0000256" key="6">
    <source>
        <dbReference type="ARBA" id="ARBA00022729"/>
    </source>
</evidence>
<evidence type="ECO:0000313" key="13">
    <source>
        <dbReference type="Proteomes" id="UP000515204"/>
    </source>
</evidence>
<dbReference type="GO" id="GO:0071542">
    <property type="term" value="P:dopaminergic neuron differentiation"/>
    <property type="evidence" value="ECO:0007669"/>
    <property type="project" value="TreeGrafter"/>
</dbReference>
<dbReference type="OrthoDB" id="5597848at2759"/>
<evidence type="ECO:0000256" key="3">
    <source>
        <dbReference type="ARBA" id="ARBA00014267"/>
    </source>
</evidence>
<evidence type="ECO:0000256" key="1">
    <source>
        <dbReference type="ARBA" id="ARBA00004613"/>
    </source>
</evidence>
<comment type="similarity">
    <text evidence="2">Belongs to the ARMET family.</text>
</comment>
<dbReference type="Gene3D" id="1.10.720.30">
    <property type="entry name" value="SAP domain"/>
    <property type="match status" value="1"/>
</dbReference>
<dbReference type="FunFam" id="1.10.225.10:FF:000003">
    <property type="entry name" value="Mesencephalic astrocyte-derived neurotrophic factor"/>
    <property type="match status" value="1"/>
</dbReference>
<comment type="function">
    <text evidence="8">Required during the maturation of the embryonic nervous system for maintenance of neuronal and cuticular connectivity. Essential for maintenance of dopaminergic neurons and dopamine levels.</text>
</comment>
<dbReference type="InterPro" id="IPR036361">
    <property type="entry name" value="SAP_dom_sf"/>
</dbReference>
<dbReference type="SUPFAM" id="SSF68906">
    <property type="entry name" value="SAP domain"/>
    <property type="match status" value="1"/>
</dbReference>
<dbReference type="PANTHER" id="PTHR12990:SF5">
    <property type="entry name" value="MESENCEPHALIC ASTROCYTE-DERIVED NEUROTROPHIC FACTOR HOMOLOG"/>
    <property type="match status" value="1"/>
</dbReference>
<protein>
    <recommendedName>
        <fullName evidence="3">Mesencephalic astrocyte-derived neurotrophic factor homolog</fullName>
    </recommendedName>
    <alternativeName>
        <fullName evidence="9">MANF/CDNF-like protein</fullName>
    </alternativeName>
</protein>
<dbReference type="Pfam" id="PF10208">
    <property type="entry name" value="ARMET_C"/>
    <property type="match status" value="1"/>
</dbReference>
<comment type="subcellular location">
    <subcellularLocation>
        <location evidence="1">Secreted</location>
    </subcellularLocation>
</comment>
<dbReference type="AlphaFoldDB" id="A0A6P3XGL5"/>
<evidence type="ECO:0000256" key="9">
    <source>
        <dbReference type="ARBA" id="ARBA00032923"/>
    </source>
</evidence>
<evidence type="ECO:0000259" key="11">
    <source>
        <dbReference type="Pfam" id="PF10208"/>
    </source>
</evidence>
<sequence length="176" mass="20120">MNTSVSLILTILLAFMYAVTALREGDCEVCVAVVDKFSQTLTPNIKNDPKKIEAKFREYCKSTKSKENRFCYYLGGLEESATGILGELSKPISWSMPADKICEKLKKKDAQICDLRFEKQIDLNTVNLKKLKVRDLKKILNDWEETCEGCIEKTDFIKRIEELKPKYSSSSSKTEL</sequence>
<reference evidence="14" key="1">
    <citation type="submission" date="2025-08" db="UniProtKB">
        <authorList>
            <consortium name="RefSeq"/>
        </authorList>
    </citation>
    <scope>IDENTIFICATION</scope>
</reference>
<gene>
    <name evidence="14" type="primary">LOC106745997</name>
</gene>
<dbReference type="GO" id="GO:0005615">
    <property type="term" value="C:extracellular space"/>
    <property type="evidence" value="ECO:0007669"/>
    <property type="project" value="TreeGrafter"/>
</dbReference>
<feature type="chain" id="PRO_5028070429" description="Mesencephalic astrocyte-derived neurotrophic factor homolog" evidence="10">
    <location>
        <begin position="22"/>
        <end position="176"/>
    </location>
</feature>
<evidence type="ECO:0000256" key="10">
    <source>
        <dbReference type="SAM" id="SignalP"/>
    </source>
</evidence>
<feature type="domain" description="ARMET N-terminal" evidence="12">
    <location>
        <begin position="26"/>
        <end position="121"/>
    </location>
</feature>
<feature type="signal peptide" evidence="10">
    <location>
        <begin position="1"/>
        <end position="21"/>
    </location>
</feature>
<keyword evidence="7" id="KW-1015">Disulfide bond</keyword>
<dbReference type="KEGG" id="dqu:106745997"/>
<evidence type="ECO:0000256" key="5">
    <source>
        <dbReference type="ARBA" id="ARBA00022525"/>
    </source>
</evidence>
<dbReference type="CTD" id="7873"/>
<keyword evidence="5" id="KW-0964">Secreted</keyword>